<dbReference type="RefSeq" id="WP_166882319.1">
    <property type="nucleotide sequence ID" value="NZ_WHJH01000082.1"/>
</dbReference>
<accession>A0ABX0P3X0</accession>
<sequence>MIAANAQPIVDARLRGMKPEEMILVSLVGPMAAGNHTVHASAGQVCDWRWARGLDVCVYVGARMDWATTVKAIALHRPEHLNVWNAVEKWGAGVFLIPAAEDIAQPVARWTYELDFLPWLDFQNMDFIAGRTYARAPGGMPYAINP</sequence>
<proteinExistence type="predicted"/>
<comment type="caution">
    <text evidence="1">The sequence shown here is derived from an EMBL/GenBank/DDBJ whole genome shotgun (WGS) entry which is preliminary data.</text>
</comment>
<evidence type="ECO:0000313" key="2">
    <source>
        <dbReference type="Proteomes" id="UP000609726"/>
    </source>
</evidence>
<organism evidence="1 2">
    <name type="scientific">Massilia mucilaginosa</name>
    <dbReference type="NCBI Taxonomy" id="2609282"/>
    <lineage>
        <taxon>Bacteria</taxon>
        <taxon>Pseudomonadati</taxon>
        <taxon>Pseudomonadota</taxon>
        <taxon>Betaproteobacteria</taxon>
        <taxon>Burkholderiales</taxon>
        <taxon>Oxalobacteraceae</taxon>
        <taxon>Telluria group</taxon>
        <taxon>Massilia</taxon>
    </lineage>
</organism>
<keyword evidence="2" id="KW-1185">Reference proteome</keyword>
<protein>
    <submittedName>
        <fullName evidence="1">Uncharacterized protein</fullName>
    </submittedName>
</protein>
<evidence type="ECO:0000313" key="1">
    <source>
        <dbReference type="EMBL" id="NHZ93634.1"/>
    </source>
</evidence>
<name>A0ABX0P3X0_9BURK</name>
<dbReference type="EMBL" id="WHJH01000082">
    <property type="protein sequence ID" value="NHZ93634.1"/>
    <property type="molecule type" value="Genomic_DNA"/>
</dbReference>
<dbReference type="Proteomes" id="UP000609726">
    <property type="component" value="Unassembled WGS sequence"/>
</dbReference>
<reference evidence="1 2" key="1">
    <citation type="submission" date="2019-10" db="EMBL/GenBank/DDBJ databases">
        <title>Taxonomy of Antarctic Massilia spp.: description of Massilia rubra sp. nov., Massilia aquatica sp. nov., Massilia mucilaginosa sp. nov., Massilia frigida sp. nov. isolated from streams, lakes and regoliths.</title>
        <authorList>
            <person name="Holochova P."/>
            <person name="Sedlacek I."/>
            <person name="Kralova S."/>
            <person name="Maslanova I."/>
            <person name="Busse H.-J."/>
            <person name="Stankova E."/>
            <person name="Vrbovska V."/>
            <person name="Kovarovic V."/>
            <person name="Bartak M."/>
            <person name="Svec P."/>
            <person name="Pantucek R."/>
        </authorList>
    </citation>
    <scope>NUCLEOTIDE SEQUENCE [LARGE SCALE GENOMIC DNA]</scope>
    <source>
        <strain evidence="1 2">CCM 8733</strain>
    </source>
</reference>
<gene>
    <name evidence="1" type="ORF">F2P45_32240</name>
</gene>